<sequence>MKRMLEEKQKLDADLKVLFIEFLRDGRFDDYFAEACRLNQPFPDEVLWSIFGCCKLADWFRRDRWGFAKRISVFRAVVGVAYGGYPRDKRFPNQPDTSQPSDDGLYREVADGLPFWVGDFDNGHHQMAPMIKIADLGASTRFDKSTDPLSSWEWRRRGKPPHCPPEQFANQWGLL</sequence>
<evidence type="ECO:0000313" key="2">
    <source>
        <dbReference type="Proteomes" id="UP001175000"/>
    </source>
</evidence>
<proteinExistence type="predicted"/>
<protein>
    <submittedName>
        <fullName evidence="1">Uncharacterized protein</fullName>
    </submittedName>
</protein>
<dbReference type="EMBL" id="JAULSU010000007">
    <property type="protein sequence ID" value="KAK0611986.1"/>
    <property type="molecule type" value="Genomic_DNA"/>
</dbReference>
<organism evidence="1 2">
    <name type="scientific">Immersiella caudata</name>
    <dbReference type="NCBI Taxonomy" id="314043"/>
    <lineage>
        <taxon>Eukaryota</taxon>
        <taxon>Fungi</taxon>
        <taxon>Dikarya</taxon>
        <taxon>Ascomycota</taxon>
        <taxon>Pezizomycotina</taxon>
        <taxon>Sordariomycetes</taxon>
        <taxon>Sordariomycetidae</taxon>
        <taxon>Sordariales</taxon>
        <taxon>Lasiosphaeriaceae</taxon>
        <taxon>Immersiella</taxon>
    </lineage>
</organism>
<dbReference type="Proteomes" id="UP001175000">
    <property type="component" value="Unassembled WGS sequence"/>
</dbReference>
<gene>
    <name evidence="1" type="ORF">B0T14DRAFT_571828</name>
</gene>
<dbReference type="AlphaFoldDB" id="A0AA39T1Z7"/>
<accession>A0AA39T1Z7</accession>
<reference evidence="1" key="1">
    <citation type="submission" date="2023-06" db="EMBL/GenBank/DDBJ databases">
        <title>Genome-scale phylogeny and comparative genomics of the fungal order Sordariales.</title>
        <authorList>
            <consortium name="Lawrence Berkeley National Laboratory"/>
            <person name="Hensen N."/>
            <person name="Bonometti L."/>
            <person name="Westerberg I."/>
            <person name="Brannstrom I.O."/>
            <person name="Guillou S."/>
            <person name="Cros-Aarteil S."/>
            <person name="Calhoun S."/>
            <person name="Haridas S."/>
            <person name="Kuo A."/>
            <person name="Mondo S."/>
            <person name="Pangilinan J."/>
            <person name="Riley R."/>
            <person name="Labutti K."/>
            <person name="Andreopoulos B."/>
            <person name="Lipzen A."/>
            <person name="Chen C."/>
            <person name="Yanf M."/>
            <person name="Daum C."/>
            <person name="Ng V."/>
            <person name="Clum A."/>
            <person name="Steindorff A."/>
            <person name="Ohm R."/>
            <person name="Martin F."/>
            <person name="Silar P."/>
            <person name="Natvig D."/>
            <person name="Lalanne C."/>
            <person name="Gautier V."/>
            <person name="Ament-Velasquez S.L."/>
            <person name="Kruys A."/>
            <person name="Hutchinson M.I."/>
            <person name="Powell A.J."/>
            <person name="Barry K."/>
            <person name="Miller A.N."/>
            <person name="Grigoriev I.V."/>
            <person name="Debuchy R."/>
            <person name="Gladieux P."/>
            <person name="Thoren M.H."/>
            <person name="Johannesson H."/>
        </authorList>
    </citation>
    <scope>NUCLEOTIDE SEQUENCE</scope>
    <source>
        <strain evidence="1">CBS 606.72</strain>
    </source>
</reference>
<comment type="caution">
    <text evidence="1">The sequence shown here is derived from an EMBL/GenBank/DDBJ whole genome shotgun (WGS) entry which is preliminary data.</text>
</comment>
<name>A0AA39T1Z7_9PEZI</name>
<evidence type="ECO:0000313" key="1">
    <source>
        <dbReference type="EMBL" id="KAK0611986.1"/>
    </source>
</evidence>
<keyword evidence="2" id="KW-1185">Reference proteome</keyword>